<dbReference type="Proteomes" id="UP000018888">
    <property type="component" value="Unassembled WGS sequence"/>
</dbReference>
<proteinExistence type="predicted"/>
<evidence type="ECO:0000313" key="2">
    <source>
        <dbReference type="EMBL" id="POG57270.1"/>
    </source>
</evidence>
<accession>A0A2P4NVW5</accession>
<evidence type="ECO:0000256" key="1">
    <source>
        <dbReference type="SAM" id="Coils"/>
    </source>
</evidence>
<sequence>MEETLKQYMNEYYRGFTGFEIEHLEDFTKCLKEYKNFNLAEYEISHLDKDMLFPPGDIKIGVRDARTTKESNIYKNILMDIAVFTMKMGGENVKRIFETILLENSQAGTTSQGTETANKEDAVMMEQEDLGKFLKHYLLLFYKDFIGFEEHHVDDFANAIRLKKRASETEKKQKGDDTFNKDNLMDFAAFTMKMAGDTTKKILELVHALLLKHSTAKKATLEELQKTKDKLNSVRAKYNEDKEKIDILEKEKKMAEERIKSLENDVIILKELEKNKPMSEISTSSKPITYWKDNEIYESLKQVGYIERLEVKWNYKYRTVRARIRLTKEMKDIFMKGGSNIAIKKNNDQFYYFRMFDAKMSATDIKKRYEWQAYKRIPKVYLDKNDFVVTKAFNLKFKVPQQTKKDKFVDAKSDLISTIPRTQDEHEELDVLNENFKERLEELDKDKKPSMSITKGKKKVVDTLDDDVEEKTNINKKRIVQKQGERDNSDNE</sequence>
<dbReference type="VEuPathDB" id="FungiDB:RhiirFUN_007792"/>
<reference evidence="2 3" key="1">
    <citation type="journal article" date="2013" name="Proc. Natl. Acad. Sci. U.S.A.">
        <title>Genome of an arbuscular mycorrhizal fungus provides insight into the oldest plant symbiosis.</title>
        <authorList>
            <person name="Tisserant E."/>
            <person name="Malbreil M."/>
            <person name="Kuo A."/>
            <person name="Kohler A."/>
            <person name="Symeonidi A."/>
            <person name="Balestrini R."/>
            <person name="Charron P."/>
            <person name="Duensing N."/>
            <person name="Frei Dit Frey N."/>
            <person name="Gianinazzi-Pearson V."/>
            <person name="Gilbert L.B."/>
            <person name="Handa Y."/>
            <person name="Herr J.R."/>
            <person name="Hijri M."/>
            <person name="Koul R."/>
            <person name="Kawaguchi M."/>
            <person name="Krajinski F."/>
            <person name="Lammers P.J."/>
            <person name="Masclaux F.G."/>
            <person name="Murat C."/>
            <person name="Morin E."/>
            <person name="Ndikumana S."/>
            <person name="Pagni M."/>
            <person name="Petitpierre D."/>
            <person name="Requena N."/>
            <person name="Rosikiewicz P."/>
            <person name="Riley R."/>
            <person name="Saito K."/>
            <person name="San Clemente H."/>
            <person name="Shapiro H."/>
            <person name="van Tuinen D."/>
            <person name="Becard G."/>
            <person name="Bonfante P."/>
            <person name="Paszkowski U."/>
            <person name="Shachar-Hill Y.Y."/>
            <person name="Tuskan G.A."/>
            <person name="Young P.W."/>
            <person name="Sanders I.R."/>
            <person name="Henrissat B."/>
            <person name="Rensing S.A."/>
            <person name="Grigoriev I.V."/>
            <person name="Corradi N."/>
            <person name="Roux C."/>
            <person name="Martin F."/>
        </authorList>
    </citation>
    <scope>NUCLEOTIDE SEQUENCE [LARGE SCALE GENOMIC DNA]</scope>
    <source>
        <strain evidence="2 3">DAOM 197198</strain>
    </source>
</reference>
<comment type="caution">
    <text evidence="2">The sequence shown here is derived from an EMBL/GenBank/DDBJ whole genome shotgun (WGS) entry which is preliminary data.</text>
</comment>
<organism evidence="2 3">
    <name type="scientific">Rhizophagus irregularis (strain DAOM 181602 / DAOM 197198 / MUCL 43194)</name>
    <name type="common">Arbuscular mycorrhizal fungus</name>
    <name type="synonym">Glomus intraradices</name>
    <dbReference type="NCBI Taxonomy" id="747089"/>
    <lineage>
        <taxon>Eukaryota</taxon>
        <taxon>Fungi</taxon>
        <taxon>Fungi incertae sedis</taxon>
        <taxon>Mucoromycota</taxon>
        <taxon>Glomeromycotina</taxon>
        <taxon>Glomeromycetes</taxon>
        <taxon>Glomerales</taxon>
        <taxon>Glomeraceae</taxon>
        <taxon>Rhizophagus</taxon>
    </lineage>
</organism>
<evidence type="ECO:0000313" key="3">
    <source>
        <dbReference type="Proteomes" id="UP000018888"/>
    </source>
</evidence>
<keyword evidence="3" id="KW-1185">Reference proteome</keyword>
<reference evidence="2 3" key="2">
    <citation type="journal article" date="2018" name="New Phytol.">
        <title>High intraspecific genome diversity in the model arbuscular mycorrhizal symbiont Rhizophagus irregularis.</title>
        <authorList>
            <person name="Chen E.C.H."/>
            <person name="Morin E."/>
            <person name="Beaudet D."/>
            <person name="Noel J."/>
            <person name="Yildirir G."/>
            <person name="Ndikumana S."/>
            <person name="Charron P."/>
            <person name="St-Onge C."/>
            <person name="Giorgi J."/>
            <person name="Kruger M."/>
            <person name="Marton T."/>
            <person name="Ropars J."/>
            <person name="Grigoriev I.V."/>
            <person name="Hainaut M."/>
            <person name="Henrissat B."/>
            <person name="Roux C."/>
            <person name="Martin F."/>
            <person name="Corradi N."/>
        </authorList>
    </citation>
    <scope>NUCLEOTIDE SEQUENCE [LARGE SCALE GENOMIC DNA]</scope>
    <source>
        <strain evidence="2 3">DAOM 197198</strain>
    </source>
</reference>
<protein>
    <submittedName>
        <fullName evidence="2">Uncharacterized protein</fullName>
    </submittedName>
</protein>
<dbReference type="EMBL" id="AUPC02000678">
    <property type="protein sequence ID" value="POG57270.1"/>
    <property type="molecule type" value="Genomic_DNA"/>
</dbReference>
<keyword evidence="1" id="KW-0175">Coiled coil</keyword>
<gene>
    <name evidence="2" type="ORF">GLOIN_2v1791680</name>
</gene>
<name>A0A2P4NVW5_RHIID</name>
<dbReference type="AlphaFoldDB" id="A0A2P4NVW5"/>
<feature type="coiled-coil region" evidence="1">
    <location>
        <begin position="217"/>
        <end position="272"/>
    </location>
</feature>